<dbReference type="PANTHER" id="PTHR46943">
    <property type="entry name" value="PENTRAXIN-RELATED PROTEIN PTX3"/>
    <property type="match status" value="1"/>
</dbReference>
<dbReference type="InterPro" id="IPR006558">
    <property type="entry name" value="LamG-like"/>
</dbReference>
<sequence length="635" mass="67147">MLIGSATANAAACPNPPVDLGIEGWGPNGADALPCRTGDDRAAVATRTPRLRARLSHPDRGVLSADFVVRQGENRVTELTTTSVPSGSFAEVTVPQNVLAENGVYSWSVRANDGKHRSKWVGDCEFQVDSIAPNQPVVSSTDYPATGFHGSPGRTGVFTFSPNGSTDVVRYGWSLNSDTFDNRVDATGAVDVPITPTQSGLQSLYVRSYDKAGHPSPAQIYVFRVADAPRPSTPVATWKLDETDGTTGADATDNGHSLTLSGATFGTGYENNGQVNTTGSFSATSSALVDTARAFSVSAWVKLDDKNSSYTIASQDGDRESGFSLRYAGDRWSFGAATSTTPAQAGEWTHLVGTYEPHRVSLYVNGKLDGTADTTFANASGPFVLGAGQKDGTRVEQLPGTIDQVQVWDRVVTSAEAAKHSNLVGLRARYSMDELSGTTTKDEVSGQNGSLSGSAGWGSTPLDPDDPNQILTSKDKWLRFAEPGTGEMTGPRPANLRTDRSYTVSAWVRHRDFGDTAGTVVSTGDSAFVLGYRPDTGRWGFQLADGTVALSYSPARANTWELLVGTYDAATGIIALYVNGYPPGSAPAGSQPINGTGDLQVGRGVTGDVDDVRVHSGVMLEQDVRDLFSASNHYN</sequence>
<evidence type="ECO:0000256" key="2">
    <source>
        <dbReference type="ARBA" id="ARBA00023157"/>
    </source>
</evidence>
<gene>
    <name evidence="5" type="ORF">ACFOWZ_42670</name>
</gene>
<keyword evidence="1" id="KW-0732">Signal</keyword>
<feature type="region of interest" description="Disordered" evidence="3">
    <location>
        <begin position="437"/>
        <end position="463"/>
    </location>
</feature>
<evidence type="ECO:0000256" key="1">
    <source>
        <dbReference type="ARBA" id="ARBA00022729"/>
    </source>
</evidence>
<dbReference type="InterPro" id="IPR042837">
    <property type="entry name" value="PTX3"/>
</dbReference>
<feature type="domain" description="LamG-like jellyroll fold" evidence="4">
    <location>
        <begin position="293"/>
        <end position="415"/>
    </location>
</feature>
<dbReference type="SUPFAM" id="SSF49899">
    <property type="entry name" value="Concanavalin A-like lectins/glucanases"/>
    <property type="match status" value="2"/>
</dbReference>
<dbReference type="InterPro" id="IPR013320">
    <property type="entry name" value="ConA-like_dom_sf"/>
</dbReference>
<accession>A0ABV8C887</accession>
<dbReference type="Gene3D" id="2.60.120.200">
    <property type="match status" value="2"/>
</dbReference>
<proteinExistence type="predicted"/>
<feature type="domain" description="LamG-like jellyroll fold" evidence="4">
    <location>
        <begin position="500"/>
        <end position="622"/>
    </location>
</feature>
<evidence type="ECO:0000259" key="4">
    <source>
        <dbReference type="SMART" id="SM00560"/>
    </source>
</evidence>
<name>A0ABV8C887_9PSEU</name>
<evidence type="ECO:0000313" key="5">
    <source>
        <dbReference type="EMBL" id="MFC3898212.1"/>
    </source>
</evidence>
<keyword evidence="2" id="KW-1015">Disulfide bond</keyword>
<dbReference type="Proteomes" id="UP001595690">
    <property type="component" value="Unassembled WGS sequence"/>
</dbReference>
<dbReference type="EMBL" id="JBHRZI010000046">
    <property type="protein sequence ID" value="MFC3898212.1"/>
    <property type="molecule type" value="Genomic_DNA"/>
</dbReference>
<evidence type="ECO:0000313" key="6">
    <source>
        <dbReference type="Proteomes" id="UP001595690"/>
    </source>
</evidence>
<keyword evidence="6" id="KW-1185">Reference proteome</keyword>
<dbReference type="SMART" id="SM00560">
    <property type="entry name" value="LamGL"/>
    <property type="match status" value="2"/>
</dbReference>
<dbReference type="PANTHER" id="PTHR46943:SF1">
    <property type="entry name" value="PENTRAXIN-RELATED PROTEIN PTX3"/>
    <property type="match status" value="1"/>
</dbReference>
<dbReference type="Pfam" id="PF13385">
    <property type="entry name" value="Laminin_G_3"/>
    <property type="match status" value="2"/>
</dbReference>
<dbReference type="RefSeq" id="WP_382379687.1">
    <property type="nucleotide sequence ID" value="NZ_JBHRZI010000046.1"/>
</dbReference>
<evidence type="ECO:0000256" key="3">
    <source>
        <dbReference type="SAM" id="MobiDB-lite"/>
    </source>
</evidence>
<protein>
    <submittedName>
        <fullName evidence="5">LamG domain-containing protein</fullName>
    </submittedName>
</protein>
<comment type="caution">
    <text evidence="5">The sequence shown here is derived from an EMBL/GenBank/DDBJ whole genome shotgun (WGS) entry which is preliminary data.</text>
</comment>
<reference evidence="6" key="1">
    <citation type="journal article" date="2019" name="Int. J. Syst. Evol. Microbiol.">
        <title>The Global Catalogue of Microorganisms (GCM) 10K type strain sequencing project: providing services to taxonomists for standard genome sequencing and annotation.</title>
        <authorList>
            <consortium name="The Broad Institute Genomics Platform"/>
            <consortium name="The Broad Institute Genome Sequencing Center for Infectious Disease"/>
            <person name="Wu L."/>
            <person name="Ma J."/>
        </authorList>
    </citation>
    <scope>NUCLEOTIDE SEQUENCE [LARGE SCALE GENOMIC DNA]</scope>
    <source>
        <strain evidence="6">CGMCC 4.7405</strain>
    </source>
</reference>
<organism evidence="5 6">
    <name type="scientific">Lentzea rhizosphaerae</name>
    <dbReference type="NCBI Taxonomy" id="2041025"/>
    <lineage>
        <taxon>Bacteria</taxon>
        <taxon>Bacillati</taxon>
        <taxon>Actinomycetota</taxon>
        <taxon>Actinomycetes</taxon>
        <taxon>Pseudonocardiales</taxon>
        <taxon>Pseudonocardiaceae</taxon>
        <taxon>Lentzea</taxon>
    </lineage>
</organism>